<name>A0A450ZKI1_9GAMM</name>
<gene>
    <name evidence="1" type="ORF">BECKTC1821F_GA0114240_1004116</name>
</gene>
<sequence length="71" mass="8441">MQTRYLRDHLSREVSRGFRATKISSSGSEFSRIVPRYDNLYDDKIIHFANTQNVPEIIYPWLTVDCKFFIP</sequence>
<evidence type="ECO:0000313" key="1">
    <source>
        <dbReference type="EMBL" id="VFK54309.1"/>
    </source>
</evidence>
<accession>A0A450ZKI1</accession>
<reference evidence="1" key="1">
    <citation type="submission" date="2019-02" db="EMBL/GenBank/DDBJ databases">
        <authorList>
            <person name="Gruber-Vodicka R. H."/>
            <person name="Seah K. B. B."/>
        </authorList>
    </citation>
    <scope>NUCLEOTIDE SEQUENCE</scope>
    <source>
        <strain evidence="1">BECK_BZ126</strain>
    </source>
</reference>
<dbReference type="AlphaFoldDB" id="A0A450ZKI1"/>
<dbReference type="EMBL" id="CAADFW010000004">
    <property type="protein sequence ID" value="VFK54309.1"/>
    <property type="molecule type" value="Genomic_DNA"/>
</dbReference>
<proteinExistence type="predicted"/>
<protein>
    <submittedName>
        <fullName evidence="1">Uncharacterized protein</fullName>
    </submittedName>
</protein>
<organism evidence="1">
    <name type="scientific">Candidatus Kentrum sp. TC</name>
    <dbReference type="NCBI Taxonomy" id="2126339"/>
    <lineage>
        <taxon>Bacteria</taxon>
        <taxon>Pseudomonadati</taxon>
        <taxon>Pseudomonadota</taxon>
        <taxon>Gammaproteobacteria</taxon>
        <taxon>Candidatus Kentrum</taxon>
    </lineage>
</organism>